<dbReference type="EMBL" id="FZOF01000047">
    <property type="protein sequence ID" value="SNT58123.1"/>
    <property type="molecule type" value="Genomic_DNA"/>
</dbReference>
<evidence type="ECO:0000256" key="3">
    <source>
        <dbReference type="ARBA" id="ARBA00023163"/>
    </source>
</evidence>
<proteinExistence type="predicted"/>
<reference evidence="7 8" key="1">
    <citation type="submission" date="2017-06" db="EMBL/GenBank/DDBJ databases">
        <authorList>
            <person name="Kim H.J."/>
            <person name="Triplett B.A."/>
        </authorList>
    </citation>
    <scope>NUCLEOTIDE SEQUENCE [LARGE SCALE GENOMIC DNA]</scope>
    <source>
        <strain evidence="7 8">CGMCC 4.1858</strain>
    </source>
</reference>
<organism evidence="7 8">
    <name type="scientific">Actinacidiphila glaucinigra</name>
    <dbReference type="NCBI Taxonomy" id="235986"/>
    <lineage>
        <taxon>Bacteria</taxon>
        <taxon>Bacillati</taxon>
        <taxon>Actinomycetota</taxon>
        <taxon>Actinomycetes</taxon>
        <taxon>Kitasatosporales</taxon>
        <taxon>Streptomycetaceae</taxon>
        <taxon>Actinacidiphila</taxon>
    </lineage>
</organism>
<dbReference type="SUPFAM" id="SSF46689">
    <property type="entry name" value="Homeodomain-like"/>
    <property type="match status" value="1"/>
</dbReference>
<keyword evidence="3" id="KW-0804">Transcription</keyword>
<feature type="region of interest" description="Disordered" evidence="5">
    <location>
        <begin position="8"/>
        <end position="35"/>
    </location>
</feature>
<evidence type="ECO:0000256" key="2">
    <source>
        <dbReference type="ARBA" id="ARBA00023125"/>
    </source>
</evidence>
<dbReference type="Proteomes" id="UP000198280">
    <property type="component" value="Unassembled WGS sequence"/>
</dbReference>
<evidence type="ECO:0000259" key="6">
    <source>
        <dbReference type="PROSITE" id="PS50977"/>
    </source>
</evidence>
<evidence type="ECO:0000313" key="7">
    <source>
        <dbReference type="EMBL" id="SNT58123.1"/>
    </source>
</evidence>
<dbReference type="PROSITE" id="PS50977">
    <property type="entry name" value="HTH_TETR_2"/>
    <property type="match status" value="1"/>
</dbReference>
<dbReference type="InterPro" id="IPR001647">
    <property type="entry name" value="HTH_TetR"/>
</dbReference>
<dbReference type="Pfam" id="PF00440">
    <property type="entry name" value="TetR_N"/>
    <property type="match status" value="1"/>
</dbReference>
<keyword evidence="8" id="KW-1185">Reference proteome</keyword>
<feature type="domain" description="HTH tetR-type" evidence="6">
    <location>
        <begin position="36"/>
        <end position="96"/>
    </location>
</feature>
<dbReference type="PRINTS" id="PR00455">
    <property type="entry name" value="HTHTETR"/>
</dbReference>
<dbReference type="AlphaFoldDB" id="A0A239NUM0"/>
<dbReference type="GO" id="GO:0003700">
    <property type="term" value="F:DNA-binding transcription factor activity"/>
    <property type="evidence" value="ECO:0007669"/>
    <property type="project" value="TreeGrafter"/>
</dbReference>
<sequence length="225" mass="24787">MLGLANVHPIRQSGTMQAPTDPSGPLRRRPVQQRSRERFDRILDACARLLDEVGYTALTTKEVARRAEVPIGTLYQFFPGVDGLLGALAERNLGHFAHRLTRRVEAERPRHIGAMVDLAIEEYVAMRRAVPGFGVVDFGAIGREDPRSIHLLDAALENNAAVADRLWFLVGGLLGDGDQAAARVRLHVALESADAVLRLAFRRDPEGDPVLIAECKRLLRGYLGD</sequence>
<evidence type="ECO:0000313" key="8">
    <source>
        <dbReference type="Proteomes" id="UP000198280"/>
    </source>
</evidence>
<dbReference type="Gene3D" id="1.10.357.10">
    <property type="entry name" value="Tetracycline Repressor, domain 2"/>
    <property type="match status" value="1"/>
</dbReference>
<keyword evidence="1" id="KW-0805">Transcription regulation</keyword>
<accession>A0A239NUM0</accession>
<dbReference type="InterPro" id="IPR050109">
    <property type="entry name" value="HTH-type_TetR-like_transc_reg"/>
</dbReference>
<evidence type="ECO:0000256" key="4">
    <source>
        <dbReference type="PROSITE-ProRule" id="PRU00335"/>
    </source>
</evidence>
<keyword evidence="2 4" id="KW-0238">DNA-binding</keyword>
<dbReference type="Pfam" id="PF17928">
    <property type="entry name" value="TetR_C_22"/>
    <property type="match status" value="1"/>
</dbReference>
<name>A0A239NUM0_9ACTN</name>
<gene>
    <name evidence="7" type="ORF">SAMN05216252_14738</name>
</gene>
<protein>
    <submittedName>
        <fullName evidence="7">Transcriptional regulator, TetR family</fullName>
    </submittedName>
</protein>
<dbReference type="InterPro" id="IPR009057">
    <property type="entry name" value="Homeodomain-like_sf"/>
</dbReference>
<dbReference type="InterPro" id="IPR041674">
    <property type="entry name" value="TetR_C_22"/>
</dbReference>
<feature type="DNA-binding region" description="H-T-H motif" evidence="4">
    <location>
        <begin position="59"/>
        <end position="78"/>
    </location>
</feature>
<dbReference type="PANTHER" id="PTHR30055">
    <property type="entry name" value="HTH-TYPE TRANSCRIPTIONAL REGULATOR RUTR"/>
    <property type="match status" value="1"/>
</dbReference>
<dbReference type="GO" id="GO:0000976">
    <property type="term" value="F:transcription cis-regulatory region binding"/>
    <property type="evidence" value="ECO:0007669"/>
    <property type="project" value="TreeGrafter"/>
</dbReference>
<dbReference type="PANTHER" id="PTHR30055:SF234">
    <property type="entry name" value="HTH-TYPE TRANSCRIPTIONAL REGULATOR BETI"/>
    <property type="match status" value="1"/>
</dbReference>
<evidence type="ECO:0000256" key="5">
    <source>
        <dbReference type="SAM" id="MobiDB-lite"/>
    </source>
</evidence>
<evidence type="ECO:0000256" key="1">
    <source>
        <dbReference type="ARBA" id="ARBA00023015"/>
    </source>
</evidence>